<dbReference type="EMBL" id="CM029042">
    <property type="protein sequence ID" value="KAG2617738.1"/>
    <property type="molecule type" value="Genomic_DNA"/>
</dbReference>
<feature type="compositionally biased region" description="Pro residues" evidence="1">
    <location>
        <begin position="97"/>
        <end position="108"/>
    </location>
</feature>
<feature type="region of interest" description="Disordered" evidence="1">
    <location>
        <begin position="1"/>
        <end position="42"/>
    </location>
</feature>
<comment type="caution">
    <text evidence="2">The sequence shown here is derived from an EMBL/GenBank/DDBJ whole genome shotgun (WGS) entry which is preliminary data.</text>
</comment>
<dbReference type="Proteomes" id="UP000823388">
    <property type="component" value="Chromosome 3N"/>
</dbReference>
<feature type="compositionally biased region" description="Pro residues" evidence="1">
    <location>
        <begin position="129"/>
        <end position="152"/>
    </location>
</feature>
<feature type="compositionally biased region" description="Basic and acidic residues" evidence="1">
    <location>
        <begin position="27"/>
        <end position="38"/>
    </location>
</feature>
<keyword evidence="3" id="KW-1185">Reference proteome</keyword>
<accession>A0A8T0U6S9</accession>
<feature type="region of interest" description="Disordered" evidence="1">
    <location>
        <begin position="87"/>
        <end position="155"/>
    </location>
</feature>
<protein>
    <submittedName>
        <fullName evidence="2">Uncharacterized protein</fullName>
    </submittedName>
</protein>
<dbReference type="AlphaFoldDB" id="A0A8T0U6S9"/>
<name>A0A8T0U6S9_PANVG</name>
<evidence type="ECO:0000313" key="3">
    <source>
        <dbReference type="Proteomes" id="UP000823388"/>
    </source>
</evidence>
<organism evidence="2 3">
    <name type="scientific">Panicum virgatum</name>
    <name type="common">Blackwell switchgrass</name>
    <dbReference type="NCBI Taxonomy" id="38727"/>
    <lineage>
        <taxon>Eukaryota</taxon>
        <taxon>Viridiplantae</taxon>
        <taxon>Streptophyta</taxon>
        <taxon>Embryophyta</taxon>
        <taxon>Tracheophyta</taxon>
        <taxon>Spermatophyta</taxon>
        <taxon>Magnoliopsida</taxon>
        <taxon>Liliopsida</taxon>
        <taxon>Poales</taxon>
        <taxon>Poaceae</taxon>
        <taxon>PACMAD clade</taxon>
        <taxon>Panicoideae</taxon>
        <taxon>Panicodae</taxon>
        <taxon>Paniceae</taxon>
        <taxon>Panicinae</taxon>
        <taxon>Panicum</taxon>
        <taxon>Panicum sect. Hiantes</taxon>
    </lineage>
</organism>
<sequence>MEWQNIDESAVCGHFPPLRAPASQDEQAVRWRNDERSKTRAYNISRTQQHEWGKEHTECEGLDEGRLALLLDRQQVRLRLLLQVHRDHAPQVRPRPRPPPSPVSPSPGPSAAAATLRRRERAVSSASTPTPPRPRWPHHQPPQPPSLPPPPWSTNAARVGRRVVVAMASGTATRAGRPISNDPSRASVCNSCRVHQRRGCTLCL</sequence>
<evidence type="ECO:0000256" key="1">
    <source>
        <dbReference type="SAM" id="MobiDB-lite"/>
    </source>
</evidence>
<proteinExistence type="predicted"/>
<gene>
    <name evidence="2" type="ORF">PVAP13_3NG183296</name>
</gene>
<evidence type="ECO:0000313" key="2">
    <source>
        <dbReference type="EMBL" id="KAG2617738.1"/>
    </source>
</evidence>
<reference evidence="2" key="1">
    <citation type="submission" date="2020-05" db="EMBL/GenBank/DDBJ databases">
        <title>WGS assembly of Panicum virgatum.</title>
        <authorList>
            <person name="Lovell J.T."/>
            <person name="Jenkins J."/>
            <person name="Shu S."/>
            <person name="Juenger T.E."/>
            <person name="Schmutz J."/>
        </authorList>
    </citation>
    <scope>NUCLEOTIDE SEQUENCE</scope>
    <source>
        <strain evidence="2">AP13</strain>
    </source>
</reference>